<dbReference type="SUPFAM" id="SSF52518">
    <property type="entry name" value="Thiamin diphosphate-binding fold (THDP-binding)"/>
    <property type="match status" value="2"/>
</dbReference>
<feature type="domain" description="Thiamine pyrophosphate enzyme N-terminal TPP-binding" evidence="9">
    <location>
        <begin position="20"/>
        <end position="127"/>
    </location>
</feature>
<reference evidence="11" key="1">
    <citation type="submission" date="2021-07" db="EMBL/GenBank/DDBJ databases">
        <title>Neiella marina sp. nov., isolated from the intestinal content of sea cucumber Apostichopus japonicus.</title>
        <authorList>
            <person name="Bai X."/>
        </authorList>
    </citation>
    <scope>NUCLEOTIDE SEQUENCE</scope>
    <source>
        <strain evidence="11">126</strain>
    </source>
</reference>
<sequence>MTDQIFPTHFSHRNELWACLLIEELTRQGVEHVCLAPGSRSTPLTLAAVNHPKLQCHTHFDERGLGFMALGLAKGSDTPVAVIVTSGSAVANLYPAIVEAYQTQQPLLLLTADRPPELIDCGANQAIEQEGIFSHFVVARLNLSAPNSKLPLDKLLRQFGKTCAAVHQGPVHINCPYREPLYPDESQQDFSADLAVLTDWLSQSAAFWQAPTAPTSFELPALPGVLIAGALNKQEQAAALDLQRQLGWPLLADVQSGLRGRPNVINHPEITLTQKPSALLQARQFVLLGGRLTSKTLSNWLMSHEWQHTLQISAHPGPFDAGLLIMHRINCAVNDATLTNPPLHPLAVDVSPSLNRASQQCWLDNQDALTELNLASQLQRSLPEQSCLMLGNSLPIRLFEQRFSGHQPVMTNRGASGIDGLLATAVGLAKAKPNVPVTLVLGDLSLLHDLNSLALLGQFAGPLVVIVLNNDGGNIFDLLPVPDQATLDDYYRLRHGYQFEQAAAQFHLDYHQPTTMSEFHQCYQLGAKANKPCLIELITKPGQAAEQLKQTIQNAAASAH</sequence>
<dbReference type="GO" id="GO:0070204">
    <property type="term" value="F:2-succinyl-5-enolpyruvyl-6-hydroxy-3-cyclohexene-1-carboxylic-acid synthase activity"/>
    <property type="evidence" value="ECO:0007669"/>
    <property type="project" value="UniProtKB-EC"/>
</dbReference>
<dbReference type="InterPro" id="IPR012001">
    <property type="entry name" value="Thiamin_PyroP_enz_TPP-bd_dom"/>
</dbReference>
<dbReference type="NCBIfam" id="TIGR00173">
    <property type="entry name" value="menD"/>
    <property type="match status" value="1"/>
</dbReference>
<dbReference type="InterPro" id="IPR032264">
    <property type="entry name" value="MenD_middle"/>
</dbReference>
<comment type="cofactor">
    <cofactor evidence="7">
        <name>Mg(2+)</name>
        <dbReference type="ChEBI" id="CHEBI:18420"/>
    </cofactor>
    <cofactor evidence="7">
        <name>Mn(2+)</name>
        <dbReference type="ChEBI" id="CHEBI:29035"/>
    </cofactor>
</comment>
<keyword evidence="6 7" id="KW-0464">Manganese</keyword>
<keyword evidence="2 7" id="KW-0808">Transferase</keyword>
<dbReference type="CDD" id="cd07037">
    <property type="entry name" value="TPP_PYR_MenD"/>
    <property type="match status" value="1"/>
</dbReference>
<comment type="subunit">
    <text evidence="7">Homodimer.</text>
</comment>
<dbReference type="RefSeq" id="WP_220104849.1">
    <property type="nucleotide sequence ID" value="NZ_JAHZSS010000020.1"/>
</dbReference>
<dbReference type="HAMAP" id="MF_01659">
    <property type="entry name" value="MenD"/>
    <property type="match status" value="1"/>
</dbReference>
<evidence type="ECO:0000256" key="6">
    <source>
        <dbReference type="ARBA" id="ARBA00023211"/>
    </source>
</evidence>
<evidence type="ECO:0000256" key="1">
    <source>
        <dbReference type="ARBA" id="ARBA00022428"/>
    </source>
</evidence>
<feature type="domain" description="Thiamine pyrophosphate enzyme TPP-binding" evidence="8">
    <location>
        <begin position="410"/>
        <end position="536"/>
    </location>
</feature>
<dbReference type="InterPro" id="IPR011766">
    <property type="entry name" value="TPP_enzyme_TPP-bd"/>
</dbReference>
<evidence type="ECO:0000313" key="11">
    <source>
        <dbReference type="EMBL" id="MBW8192221.1"/>
    </source>
</evidence>
<dbReference type="Pfam" id="PF16582">
    <property type="entry name" value="TPP_enzyme_M_2"/>
    <property type="match status" value="1"/>
</dbReference>
<accession>A0ABS7EKB5</accession>
<keyword evidence="12" id="KW-1185">Reference proteome</keyword>
<comment type="catalytic activity">
    <reaction evidence="7">
        <text>isochorismate + 2-oxoglutarate + H(+) = 5-enolpyruvoyl-6-hydroxy-2-succinyl-cyclohex-3-ene-1-carboxylate + CO2</text>
        <dbReference type="Rhea" id="RHEA:25593"/>
        <dbReference type="ChEBI" id="CHEBI:15378"/>
        <dbReference type="ChEBI" id="CHEBI:16526"/>
        <dbReference type="ChEBI" id="CHEBI:16810"/>
        <dbReference type="ChEBI" id="CHEBI:29780"/>
        <dbReference type="ChEBI" id="CHEBI:58818"/>
        <dbReference type="EC" id="2.2.1.9"/>
    </reaction>
</comment>
<evidence type="ECO:0000256" key="7">
    <source>
        <dbReference type="HAMAP-Rule" id="MF_01659"/>
    </source>
</evidence>
<keyword evidence="3 7" id="KW-0479">Metal-binding</keyword>
<dbReference type="EMBL" id="JAHZSS010000020">
    <property type="protein sequence ID" value="MBW8192221.1"/>
    <property type="molecule type" value="Genomic_DNA"/>
</dbReference>
<dbReference type="EC" id="2.2.1.9" evidence="7"/>
<evidence type="ECO:0000256" key="4">
    <source>
        <dbReference type="ARBA" id="ARBA00022842"/>
    </source>
</evidence>
<dbReference type="Proteomes" id="UP001166251">
    <property type="component" value="Unassembled WGS sequence"/>
</dbReference>
<comment type="similarity">
    <text evidence="7">Belongs to the TPP enzyme family. MenD subfamily.</text>
</comment>
<dbReference type="Gene3D" id="3.40.50.970">
    <property type="match status" value="2"/>
</dbReference>
<comment type="caution">
    <text evidence="11">The sequence shown here is derived from an EMBL/GenBank/DDBJ whole genome shotgun (WGS) entry which is preliminary data.</text>
</comment>
<gene>
    <name evidence="7 11" type="primary">menD</name>
    <name evidence="11" type="ORF">K0504_14385</name>
</gene>
<keyword evidence="1 7" id="KW-0474">Menaquinone biosynthesis</keyword>
<organism evidence="11 12">
    <name type="scientific">Neiella holothuriorum</name>
    <dbReference type="NCBI Taxonomy" id="2870530"/>
    <lineage>
        <taxon>Bacteria</taxon>
        <taxon>Pseudomonadati</taxon>
        <taxon>Pseudomonadota</taxon>
        <taxon>Gammaproteobacteria</taxon>
        <taxon>Alteromonadales</taxon>
        <taxon>Echinimonadaceae</taxon>
        <taxon>Neiella</taxon>
    </lineage>
</organism>
<dbReference type="CDD" id="cd02009">
    <property type="entry name" value="TPP_SHCHC_synthase"/>
    <property type="match status" value="1"/>
</dbReference>
<evidence type="ECO:0000259" key="9">
    <source>
        <dbReference type="Pfam" id="PF02776"/>
    </source>
</evidence>
<dbReference type="Gene3D" id="3.40.50.1220">
    <property type="entry name" value="TPP-binding domain"/>
    <property type="match status" value="1"/>
</dbReference>
<dbReference type="PIRSF" id="PIRSF004983">
    <property type="entry name" value="MenD"/>
    <property type="match status" value="1"/>
</dbReference>
<keyword evidence="5 7" id="KW-0786">Thiamine pyrophosphate</keyword>
<evidence type="ECO:0000256" key="2">
    <source>
        <dbReference type="ARBA" id="ARBA00022679"/>
    </source>
</evidence>
<evidence type="ECO:0000256" key="5">
    <source>
        <dbReference type="ARBA" id="ARBA00023052"/>
    </source>
</evidence>
<evidence type="ECO:0000256" key="3">
    <source>
        <dbReference type="ARBA" id="ARBA00022723"/>
    </source>
</evidence>
<dbReference type="Pfam" id="PF02776">
    <property type="entry name" value="TPP_enzyme_N"/>
    <property type="match status" value="1"/>
</dbReference>
<dbReference type="PANTHER" id="PTHR42916">
    <property type="entry name" value="2-SUCCINYL-5-ENOLPYRUVYL-6-HYDROXY-3-CYCLOHEXENE-1-CARBOXYLATE SYNTHASE"/>
    <property type="match status" value="1"/>
</dbReference>
<evidence type="ECO:0000313" key="12">
    <source>
        <dbReference type="Proteomes" id="UP001166251"/>
    </source>
</evidence>
<proteinExistence type="inferred from homology"/>
<keyword evidence="4 7" id="KW-0460">Magnesium</keyword>
<comment type="function">
    <text evidence="7">Catalyzes the thiamine diphosphate-dependent decarboxylation of 2-oxoglutarate and the subsequent addition of the resulting succinic semialdehyde-thiamine pyrophosphate anion to isochorismate to yield 2-succinyl-5-enolpyruvyl-6-hydroxy-3-cyclohexene-1-carboxylate (SEPHCHC).</text>
</comment>
<feature type="domain" description="Menaquinone biosynthesis protein MenD middle" evidence="10">
    <location>
        <begin position="199"/>
        <end position="389"/>
    </location>
</feature>
<dbReference type="PANTHER" id="PTHR42916:SF1">
    <property type="entry name" value="PROTEIN PHYLLO, CHLOROPLASTIC"/>
    <property type="match status" value="1"/>
</dbReference>
<name>A0ABS7EKB5_9GAMM</name>
<dbReference type="Pfam" id="PF02775">
    <property type="entry name" value="TPP_enzyme_C"/>
    <property type="match status" value="1"/>
</dbReference>
<evidence type="ECO:0000259" key="10">
    <source>
        <dbReference type="Pfam" id="PF16582"/>
    </source>
</evidence>
<evidence type="ECO:0000259" key="8">
    <source>
        <dbReference type="Pfam" id="PF02775"/>
    </source>
</evidence>
<protein>
    <recommendedName>
        <fullName evidence="7">2-succinyl-5-enolpyruvyl-6-hydroxy-3-cyclohexene-1-carboxylate synthase</fullName>
        <shortName evidence="7">SEPHCHC synthase</shortName>
        <ecNumber evidence="7">2.2.1.9</ecNumber>
    </recommendedName>
    <alternativeName>
        <fullName evidence="7">Menaquinone biosynthesis protein MenD</fullName>
    </alternativeName>
</protein>
<comment type="cofactor">
    <cofactor evidence="7">
        <name>thiamine diphosphate</name>
        <dbReference type="ChEBI" id="CHEBI:58937"/>
    </cofactor>
    <text evidence="7">Binds 1 thiamine pyrophosphate per subunit.</text>
</comment>
<comment type="pathway">
    <text evidence="7">Quinol/quinone metabolism; 1,4-dihydroxy-2-naphthoate biosynthesis; 1,4-dihydroxy-2-naphthoate from chorismate: step 2/7.</text>
</comment>
<dbReference type="InterPro" id="IPR004433">
    <property type="entry name" value="MenaQ_synth_MenD"/>
</dbReference>
<comment type="pathway">
    <text evidence="7">Quinol/quinone metabolism; menaquinone biosynthesis.</text>
</comment>
<dbReference type="InterPro" id="IPR029061">
    <property type="entry name" value="THDP-binding"/>
</dbReference>